<sequence>MTTLPPGGRAGPPSRLLIHADEPGQANRLALLVSHYGHRPQILDSRQLLTPDGQGDALLISSRQFGAEVRLGLSLWPGVPRLLFCERLGAEPQIALLQQGVLLVPHPCGEREPVEQWLRLARSQLAMVQALAQTEAELRQKLEERRLVEQAKGRLMRHQGLDEEQAYRLMRSTAMSRHLSLGELARQLLLALPV</sequence>
<evidence type="ECO:0000313" key="3">
    <source>
        <dbReference type="Proteomes" id="UP001056890"/>
    </source>
</evidence>
<proteinExistence type="predicted"/>
<dbReference type="PROSITE" id="PS50921">
    <property type="entry name" value="ANTAR"/>
    <property type="match status" value="1"/>
</dbReference>
<reference evidence="2" key="1">
    <citation type="submission" date="2022-06" db="EMBL/GenBank/DDBJ databases">
        <title>Complete Genome of Aeromonas sp. Strain SOD01 Isolated from an Urban Freshwater Stream.</title>
        <authorList>
            <person name="Williams L.E."/>
            <person name="Brysgel T."/>
            <person name="Capestro E.M."/>
            <person name="Foltz G.V."/>
            <person name="Gardner A.E."/>
            <person name="Ingrassia J."/>
            <person name="Peterson E."/>
            <person name="Arruda J."/>
            <person name="Flaherty I."/>
            <person name="Hunt M."/>
            <person name="Pappas G."/>
            <person name="Ramsaran S."/>
            <person name="Rocha M."/>
        </authorList>
    </citation>
    <scope>NUCLEOTIDE SEQUENCE</scope>
    <source>
        <strain evidence="2">SOD01</strain>
    </source>
</reference>
<dbReference type="InterPro" id="IPR036388">
    <property type="entry name" value="WH-like_DNA-bd_sf"/>
</dbReference>
<dbReference type="Gene3D" id="1.10.10.10">
    <property type="entry name" value="Winged helix-like DNA-binding domain superfamily/Winged helix DNA-binding domain"/>
    <property type="match status" value="1"/>
</dbReference>
<dbReference type="InterPro" id="IPR011006">
    <property type="entry name" value="CheY-like_superfamily"/>
</dbReference>
<evidence type="ECO:0000259" key="1">
    <source>
        <dbReference type="PROSITE" id="PS50921"/>
    </source>
</evidence>
<dbReference type="EMBL" id="CP099717">
    <property type="protein sequence ID" value="USV58409.1"/>
    <property type="molecule type" value="Genomic_DNA"/>
</dbReference>
<dbReference type="RefSeq" id="WP_252995714.1">
    <property type="nucleotide sequence ID" value="NZ_CP099717.1"/>
</dbReference>
<evidence type="ECO:0000313" key="2">
    <source>
        <dbReference type="EMBL" id="USV58409.1"/>
    </source>
</evidence>
<feature type="domain" description="ANTAR" evidence="1">
    <location>
        <begin position="128"/>
        <end position="189"/>
    </location>
</feature>
<dbReference type="InterPro" id="IPR005561">
    <property type="entry name" value="ANTAR"/>
</dbReference>
<dbReference type="AlphaFoldDB" id="A0AAE9MHR4"/>
<gene>
    <name evidence="2" type="ORF">NHF51_04420</name>
</gene>
<protein>
    <submittedName>
        <fullName evidence="2">ANTAR domain-containing protein</fullName>
    </submittedName>
</protein>
<accession>A0AAE9MHR4</accession>
<dbReference type="Pfam" id="PF03861">
    <property type="entry name" value="ANTAR"/>
    <property type="match status" value="1"/>
</dbReference>
<dbReference type="SMART" id="SM01012">
    <property type="entry name" value="ANTAR"/>
    <property type="match status" value="1"/>
</dbReference>
<keyword evidence="3" id="KW-1185">Reference proteome</keyword>
<dbReference type="GO" id="GO:0003723">
    <property type="term" value="F:RNA binding"/>
    <property type="evidence" value="ECO:0007669"/>
    <property type="project" value="InterPro"/>
</dbReference>
<name>A0AAE9MHR4_9GAMM</name>
<dbReference type="SUPFAM" id="SSF52172">
    <property type="entry name" value="CheY-like"/>
    <property type="match status" value="1"/>
</dbReference>
<dbReference type="Proteomes" id="UP001056890">
    <property type="component" value="Chromosome"/>
</dbReference>
<organism evidence="2 3">
    <name type="scientific">Aeromonas encheleia</name>
    <dbReference type="NCBI Taxonomy" id="73010"/>
    <lineage>
        <taxon>Bacteria</taxon>
        <taxon>Pseudomonadati</taxon>
        <taxon>Pseudomonadota</taxon>
        <taxon>Gammaproteobacteria</taxon>
        <taxon>Aeromonadales</taxon>
        <taxon>Aeromonadaceae</taxon>
        <taxon>Aeromonas</taxon>
    </lineage>
</organism>